<dbReference type="RefSeq" id="WP_157392483.1">
    <property type="nucleotide sequence ID" value="NZ_WRPP01000011.1"/>
</dbReference>
<keyword evidence="3" id="KW-1185">Reference proteome</keyword>
<evidence type="ECO:0000256" key="1">
    <source>
        <dbReference type="SAM" id="MobiDB-lite"/>
    </source>
</evidence>
<protein>
    <submittedName>
        <fullName evidence="2">Uncharacterized protein</fullName>
    </submittedName>
</protein>
<feature type="compositionally biased region" description="Basic and acidic residues" evidence="1">
    <location>
        <begin position="43"/>
        <end position="52"/>
    </location>
</feature>
<evidence type="ECO:0000313" key="3">
    <source>
        <dbReference type="Proteomes" id="UP000466794"/>
    </source>
</evidence>
<gene>
    <name evidence="2" type="ORF">GPX89_37270</name>
</gene>
<proteinExistence type="predicted"/>
<dbReference type="EMBL" id="WRPP01000011">
    <property type="protein sequence ID" value="MVU82874.1"/>
    <property type="molecule type" value="Genomic_DNA"/>
</dbReference>
<organism evidence="2 3">
    <name type="scientific">Nocardia terrae</name>
    <dbReference type="NCBI Taxonomy" id="2675851"/>
    <lineage>
        <taxon>Bacteria</taxon>
        <taxon>Bacillati</taxon>
        <taxon>Actinomycetota</taxon>
        <taxon>Actinomycetes</taxon>
        <taxon>Mycobacteriales</taxon>
        <taxon>Nocardiaceae</taxon>
        <taxon>Nocardia</taxon>
    </lineage>
</organism>
<reference evidence="2 3" key="1">
    <citation type="submission" date="2019-12" db="EMBL/GenBank/DDBJ databases">
        <title>Nocardia sp. nov. ET3-3 isolated from soil.</title>
        <authorList>
            <person name="Kanchanasin P."/>
            <person name="Tanasupawat S."/>
            <person name="Yuki M."/>
            <person name="Kudo T."/>
        </authorList>
    </citation>
    <scope>NUCLEOTIDE SEQUENCE [LARGE SCALE GENOMIC DNA]</scope>
    <source>
        <strain evidence="2 3">ET3-3</strain>
    </source>
</reference>
<dbReference type="AlphaFoldDB" id="A0A7K1V883"/>
<dbReference type="Proteomes" id="UP000466794">
    <property type="component" value="Unassembled WGS sequence"/>
</dbReference>
<accession>A0A7K1V883</accession>
<name>A0A7K1V883_9NOCA</name>
<comment type="caution">
    <text evidence="2">The sequence shown here is derived from an EMBL/GenBank/DDBJ whole genome shotgun (WGS) entry which is preliminary data.</text>
</comment>
<feature type="region of interest" description="Disordered" evidence="1">
    <location>
        <begin position="30"/>
        <end position="52"/>
    </location>
</feature>
<sequence>MIAPQPDPRLHGRPELALLLEDLARRGWRRWRDHRTGGAPEQRVSDDPRGTE</sequence>
<evidence type="ECO:0000313" key="2">
    <source>
        <dbReference type="EMBL" id="MVU82874.1"/>
    </source>
</evidence>